<evidence type="ECO:0000313" key="2">
    <source>
        <dbReference type="WBParaSite" id="RSKR_0000804300.1"/>
    </source>
</evidence>
<proteinExistence type="predicted"/>
<organism evidence="1 2">
    <name type="scientific">Rhabditophanes sp. KR3021</name>
    <dbReference type="NCBI Taxonomy" id="114890"/>
    <lineage>
        <taxon>Eukaryota</taxon>
        <taxon>Metazoa</taxon>
        <taxon>Ecdysozoa</taxon>
        <taxon>Nematoda</taxon>
        <taxon>Chromadorea</taxon>
        <taxon>Rhabditida</taxon>
        <taxon>Tylenchina</taxon>
        <taxon>Panagrolaimomorpha</taxon>
        <taxon>Strongyloidoidea</taxon>
        <taxon>Alloionematidae</taxon>
        <taxon>Rhabditophanes</taxon>
    </lineage>
</organism>
<reference evidence="2" key="1">
    <citation type="submission" date="2016-11" db="UniProtKB">
        <authorList>
            <consortium name="WormBaseParasite"/>
        </authorList>
    </citation>
    <scope>IDENTIFICATION</scope>
    <source>
        <strain evidence="2">KR3021</strain>
    </source>
</reference>
<evidence type="ECO:0000313" key="1">
    <source>
        <dbReference type="Proteomes" id="UP000095286"/>
    </source>
</evidence>
<name>A0AC35U4N4_9BILA</name>
<dbReference type="WBParaSite" id="RSKR_0000804300.1">
    <property type="protein sequence ID" value="RSKR_0000804300.1"/>
    <property type="gene ID" value="RSKR_0000804300"/>
</dbReference>
<dbReference type="Proteomes" id="UP000095286">
    <property type="component" value="Unplaced"/>
</dbReference>
<protein>
    <submittedName>
        <fullName evidence="2">ShKT domain-containing protein</fullName>
    </submittedName>
</protein>
<sequence>MIEKAIILKSNYQNRLSYELFYLIGLLLLPTRGINEKEVKIKTDAITSLNNEYGNDSGSIKLTSPGKNELTSGNVDKIELSAPIIPNNAHEIANEESSGEGQNGSEAIIEKADYSKLSVTTPQTTHNSDDFYNSNIKVELIDKNKKINTNGTKLEETINSVVKLIANNFENKSIAEMNPEVSATIPSTPDDSDYVLPVKIHPCSSSSDGLENSNKSIPNNPINNIETSTSEMDAITNTKSSDSGRSTNGAIMTDLPISQTNQPENVTDVTNTIQDNDMNGTTTQRTTAGILMSTTLNAISSDSYGSNGVNTPSPEKPKIISLEENVGITPQPKSNIIEEKTTTLNVDETQNRTDLSEQFTTLDTSDISSATTEILTTTTDAIPLIITTPGEKNVDDHIKSAPVKSNEQAFTPPNSDYAFNADNIILSSIAQKIQSTTESIVETTQPVFNIKNVKIIESSTIIIPSSFGTTIESTVFPITENTTPESSDSTTWVQESLVSNNETTHHETTTHEVIPDSIVDNYGNVKVEEVSNVQTTDNLTPVVLTTLPVSEIQVTLQPIISDSFSTPLSKTNSSSSIITSTEISFINSTPSPKDDVILAPSVGKSIVLSCGENISSNSNDNLDITKDNIGETNNLITTTATPSLESTSSHQIIQSGYDFPVANKKEMDEGGNKEAGTIKTLPKLSFISSGDIVFPSISLPATIITKDDLNNSELLPTTTLSVSTQKAKRIRHTFEKNLNLTKATFNPQLTPSFVKKSTTISSSPVKNSTISKENMSYYLVSGSTARKWKPFVMDCNREVDEKDPVLCKEWGRAGLCLTHKPTMFLFCRKTCLCNGPEESKSDEDYS</sequence>
<accession>A0AC35U4N4</accession>